<gene>
    <name evidence="2" type="ORF">P7K49_007475</name>
</gene>
<organism evidence="2 3">
    <name type="scientific">Saguinus oedipus</name>
    <name type="common">Cotton-top tamarin</name>
    <name type="synonym">Oedipomidas oedipus</name>
    <dbReference type="NCBI Taxonomy" id="9490"/>
    <lineage>
        <taxon>Eukaryota</taxon>
        <taxon>Metazoa</taxon>
        <taxon>Chordata</taxon>
        <taxon>Craniata</taxon>
        <taxon>Vertebrata</taxon>
        <taxon>Euteleostomi</taxon>
        <taxon>Mammalia</taxon>
        <taxon>Eutheria</taxon>
        <taxon>Euarchontoglires</taxon>
        <taxon>Primates</taxon>
        <taxon>Haplorrhini</taxon>
        <taxon>Platyrrhini</taxon>
        <taxon>Cebidae</taxon>
        <taxon>Callitrichinae</taxon>
        <taxon>Saguinus</taxon>
    </lineage>
</organism>
<protein>
    <submittedName>
        <fullName evidence="2">Uncharacterized protein</fullName>
    </submittedName>
</protein>
<feature type="region of interest" description="Disordered" evidence="1">
    <location>
        <begin position="61"/>
        <end position="94"/>
    </location>
</feature>
<accession>A0ABQ9VUZ1</accession>
<evidence type="ECO:0000256" key="1">
    <source>
        <dbReference type="SAM" id="MobiDB-lite"/>
    </source>
</evidence>
<dbReference type="Proteomes" id="UP001266305">
    <property type="component" value="Unassembled WGS sequence"/>
</dbReference>
<name>A0ABQ9VUZ1_SAGOE</name>
<comment type="caution">
    <text evidence="2">The sequence shown here is derived from an EMBL/GenBank/DDBJ whole genome shotgun (WGS) entry which is preliminary data.</text>
</comment>
<feature type="non-terminal residue" evidence="2">
    <location>
        <position position="94"/>
    </location>
</feature>
<evidence type="ECO:0000313" key="2">
    <source>
        <dbReference type="EMBL" id="KAK2113209.1"/>
    </source>
</evidence>
<evidence type="ECO:0000313" key="3">
    <source>
        <dbReference type="Proteomes" id="UP001266305"/>
    </source>
</evidence>
<dbReference type="EMBL" id="JASSZA010000004">
    <property type="protein sequence ID" value="KAK2113209.1"/>
    <property type="molecule type" value="Genomic_DNA"/>
</dbReference>
<proteinExistence type="predicted"/>
<sequence length="94" mass="9855">GEKRGIEEREKSPKRHEPCVLTAGSDALSGRTECSCLGCSGPLHRTFCTCSTLCPSPLLSTESPDKDRSGLSGSATGWGQAGTCQAPSTLTFHK</sequence>
<reference evidence="2 3" key="1">
    <citation type="submission" date="2023-05" db="EMBL/GenBank/DDBJ databases">
        <title>B98-5 Cell Line De Novo Hybrid Assembly: An Optical Mapping Approach.</title>
        <authorList>
            <person name="Kananen K."/>
            <person name="Auerbach J.A."/>
            <person name="Kautto E."/>
            <person name="Blachly J.S."/>
        </authorList>
    </citation>
    <scope>NUCLEOTIDE SEQUENCE [LARGE SCALE GENOMIC DNA]</scope>
    <source>
        <strain evidence="2">B95-8</strain>
        <tissue evidence="2">Cell line</tissue>
    </source>
</reference>
<feature type="non-terminal residue" evidence="2">
    <location>
        <position position="1"/>
    </location>
</feature>
<keyword evidence="3" id="KW-1185">Reference proteome</keyword>
<feature type="compositionally biased region" description="Polar residues" evidence="1">
    <location>
        <begin position="71"/>
        <end position="94"/>
    </location>
</feature>